<dbReference type="InterPro" id="IPR032675">
    <property type="entry name" value="LRR_dom_sf"/>
</dbReference>
<dbReference type="RefSeq" id="WP_002835289.1">
    <property type="nucleotide sequence ID" value="NZ_CM000955.1"/>
</dbReference>
<sequence>MKSNEFTDLRPCLEYIYKNFGKEVFFSGRLSAYVKDLGPSIEESSVIRILERETNLTQIESISSIDINDRNFLVNDIIYKLPNHLNKAVFRNTLEIVILSLGVDLEEKKTQIQENISINTNTINTKISSESSEFEFDKSNGTIKKYLGTSKEITIPQKINGVPVKIIGSFSFKDIGIEKVDIPIGIEEIKDYAFEKNKIEILHLPESLRSIGCSAFAENNISKLILPNNIENIDEFAFIGNNLEKLAIPLNLNSIKASVFSNNKIKDLTLHDYVENIDKYAFYNNKIEDLTLPENLRSIGYAAFANNNISKLILPNSIENIDEFAFKSNNLEKLVIPFNLKSIKSNVFSNNKIKDLTLHDYIENIDKYAFYNNKIEDLTLPENLRSIGCEAFADNNISKLTLYSEIEMFDKYAFDEDIIKFCISNIMNLIENKSLNNNKVIKIIRKLVEIEQDIVEIGGPVFIPTDNPNVMNCYYGNSTKVKSCYYNNAFLFDKSTGTINKYLGGSNMVLIPNKIDGVEVKHIDDFCFKATKNIETVEDFDKYFWDDFTIKQLPKHYDFSNNAIEYLVLPSTLKTIGKCAFINNNLKELTLPESIEIIEKSAFMHNQIEELTIPEGIEVIGESAFYDNKIETLHIPASLKSIESDAFAYNNIKEIYLPHGIEYVDERAFDRKVIIHRR</sequence>
<dbReference type="OrthoDB" id="1702007at2"/>
<dbReference type="SUPFAM" id="SSF52058">
    <property type="entry name" value="L domain-like"/>
    <property type="match status" value="2"/>
</dbReference>
<dbReference type="PANTHER" id="PTHR45661:SF3">
    <property type="entry name" value="IG-LIKE DOMAIN-CONTAINING PROTEIN"/>
    <property type="match status" value="1"/>
</dbReference>
<evidence type="ECO:0008006" key="2">
    <source>
        <dbReference type="Google" id="ProtNLM"/>
    </source>
</evidence>
<gene>
    <name evidence="1" type="ORF">HMPREF0391_10520</name>
</gene>
<dbReference type="InterPro" id="IPR026906">
    <property type="entry name" value="LRR_5"/>
</dbReference>
<dbReference type="AlphaFoldDB" id="D6S7U8"/>
<name>D6S7U8_FINMA</name>
<dbReference type="InterPro" id="IPR053139">
    <property type="entry name" value="Surface_bspA-like"/>
</dbReference>
<dbReference type="eggNOG" id="COG4886">
    <property type="taxonomic scope" value="Bacteria"/>
</dbReference>
<dbReference type="Gene3D" id="3.80.10.10">
    <property type="entry name" value="Ribonuclease Inhibitor"/>
    <property type="match status" value="3"/>
</dbReference>
<dbReference type="Proteomes" id="UP000004063">
    <property type="component" value="Chromosome"/>
</dbReference>
<evidence type="ECO:0000313" key="1">
    <source>
        <dbReference type="EMBL" id="EFH94152.1"/>
    </source>
</evidence>
<comment type="caution">
    <text evidence="1">The sequence shown here is derived from an EMBL/GenBank/DDBJ whole genome shotgun (WGS) entry which is preliminary data.</text>
</comment>
<reference evidence="1" key="1">
    <citation type="submission" date="2010-05" db="EMBL/GenBank/DDBJ databases">
        <authorList>
            <person name="Muzny D."/>
            <person name="Qin X."/>
            <person name="Buhay C."/>
            <person name="Dugan-Rocha S."/>
            <person name="Ding Y."/>
            <person name="Chen G."/>
            <person name="Hawes A."/>
            <person name="Holder M."/>
            <person name="Jhangiani S."/>
            <person name="Johnson A."/>
            <person name="Khan Z."/>
            <person name="Li Z."/>
            <person name="Liu W."/>
            <person name="Liu X."/>
            <person name="Perez L."/>
            <person name="Shen H."/>
            <person name="Wang Q."/>
            <person name="Watt J."/>
            <person name="Xi L."/>
            <person name="Xin Y."/>
            <person name="Zhou J."/>
            <person name="Deng J."/>
            <person name="Jiang H."/>
            <person name="Liu Y."/>
            <person name="Qu J."/>
            <person name="Song X.-Z."/>
            <person name="Zhang L."/>
            <person name="Villasana D."/>
            <person name="Johnson A."/>
            <person name="Liu J."/>
            <person name="Liyanage D."/>
            <person name="Lorensuhewa L."/>
            <person name="Robinson T."/>
            <person name="Song A."/>
            <person name="Song B.-B."/>
            <person name="Dinh H."/>
            <person name="Thornton R."/>
            <person name="Coyle M."/>
            <person name="Francisco L."/>
            <person name="Jackson L."/>
            <person name="Javaid M."/>
            <person name="Korchina V."/>
            <person name="Kovar C."/>
            <person name="Mata R."/>
            <person name="Mathew T."/>
            <person name="Ngo R."/>
            <person name="Nguyen L."/>
            <person name="Nguyen N."/>
            <person name="Okwuonu G."/>
            <person name="Ongeri F."/>
            <person name="Pham C."/>
            <person name="Simmons D."/>
            <person name="Wilczek-Boney K."/>
            <person name="Hale W."/>
            <person name="Jakkamsetti A."/>
            <person name="Pham P."/>
            <person name="Ruth R."/>
            <person name="San Lucas F."/>
            <person name="Warren J."/>
            <person name="Zhang J."/>
            <person name="Zhao Z."/>
            <person name="Zhou C."/>
            <person name="Zhu D."/>
            <person name="Lee S."/>
            <person name="Bess C."/>
            <person name="Blankenburg K."/>
            <person name="Forbes L."/>
            <person name="Fu Q."/>
            <person name="Gubbala S."/>
            <person name="Hirani K."/>
            <person name="Jayaseelan J.C."/>
            <person name="Lara F."/>
            <person name="Munidasa M."/>
            <person name="Palculict T."/>
            <person name="Patil S."/>
            <person name="Pu L.-L."/>
            <person name="Saada N."/>
            <person name="Tang L."/>
            <person name="Weissenberger G."/>
            <person name="Zhu Y."/>
            <person name="Hemphill L."/>
            <person name="Shang Y."/>
            <person name="Youmans B."/>
            <person name="Ayvaz T."/>
            <person name="Ross M."/>
            <person name="Santibanez J."/>
            <person name="Aqrawi P."/>
            <person name="Gross S."/>
            <person name="Joshi V."/>
            <person name="Fowler G."/>
            <person name="Nazareth L."/>
            <person name="Reid J."/>
            <person name="Worley K."/>
            <person name="Petrosino J."/>
            <person name="Highlander S."/>
            <person name="Gibbs R."/>
        </authorList>
    </citation>
    <scope>NUCLEOTIDE SEQUENCE [LARGE SCALE GENOMIC DNA]</scope>
    <source>
        <strain evidence="1">ATCC 53516</strain>
    </source>
</reference>
<protein>
    <recommendedName>
        <fullName evidence="2">Leucine Rich Repeat protein</fullName>
    </recommendedName>
</protein>
<dbReference type="EMBL" id="ACHM02000001">
    <property type="protein sequence ID" value="EFH94152.1"/>
    <property type="molecule type" value="Genomic_DNA"/>
</dbReference>
<dbReference type="PANTHER" id="PTHR45661">
    <property type="entry name" value="SURFACE ANTIGEN"/>
    <property type="match status" value="1"/>
</dbReference>
<dbReference type="HOGENOM" id="CLU_405315_0_0_9"/>
<dbReference type="STRING" id="525282.HMPREF0391_10520"/>
<organism evidence="1">
    <name type="scientific">Finegoldia magna ATCC 53516</name>
    <dbReference type="NCBI Taxonomy" id="525282"/>
    <lineage>
        <taxon>Bacteria</taxon>
        <taxon>Bacillati</taxon>
        <taxon>Bacillota</taxon>
        <taxon>Tissierellia</taxon>
        <taxon>Tissierellales</taxon>
        <taxon>Peptoniphilaceae</taxon>
        <taxon>Finegoldia</taxon>
    </lineage>
</organism>
<proteinExistence type="predicted"/>
<accession>D6S7U8</accession>
<dbReference type="Pfam" id="PF13306">
    <property type="entry name" value="LRR_5"/>
    <property type="match status" value="2"/>
</dbReference>